<dbReference type="InterPro" id="IPR011006">
    <property type="entry name" value="CheY-like_superfamily"/>
</dbReference>
<feature type="modified residue" description="4-aspartylphosphate" evidence="2">
    <location>
        <position position="52"/>
    </location>
</feature>
<gene>
    <name evidence="4" type="ORF">P7228_15200</name>
</gene>
<reference evidence="4 5" key="1">
    <citation type="submission" date="2023-03" db="EMBL/GenBank/DDBJ databases">
        <title>Altererythrobacter sp. CAU 1644 isolated from sand.</title>
        <authorList>
            <person name="Kim W."/>
        </authorList>
    </citation>
    <scope>NUCLEOTIDE SEQUENCE [LARGE SCALE GENOMIC DNA]</scope>
    <source>
        <strain evidence="4 5">CAU 1644</strain>
    </source>
</reference>
<dbReference type="Gene3D" id="3.40.50.2300">
    <property type="match status" value="1"/>
</dbReference>
<keyword evidence="1 2" id="KW-0597">Phosphoprotein</keyword>
<dbReference type="PROSITE" id="PS50110">
    <property type="entry name" value="RESPONSE_REGULATORY"/>
    <property type="match status" value="1"/>
</dbReference>
<evidence type="ECO:0000256" key="2">
    <source>
        <dbReference type="PROSITE-ProRule" id="PRU00169"/>
    </source>
</evidence>
<organism evidence="4 5">
    <name type="scientific">Altererythrobacter arenosus</name>
    <dbReference type="NCBI Taxonomy" id="3032592"/>
    <lineage>
        <taxon>Bacteria</taxon>
        <taxon>Pseudomonadati</taxon>
        <taxon>Pseudomonadota</taxon>
        <taxon>Alphaproteobacteria</taxon>
        <taxon>Sphingomonadales</taxon>
        <taxon>Erythrobacteraceae</taxon>
        <taxon>Altererythrobacter</taxon>
    </lineage>
</organism>
<dbReference type="Pfam" id="PF00072">
    <property type="entry name" value="Response_reg"/>
    <property type="match status" value="1"/>
</dbReference>
<dbReference type="SUPFAM" id="SSF52172">
    <property type="entry name" value="CheY-like"/>
    <property type="match status" value="1"/>
</dbReference>
<evidence type="ECO:0000313" key="5">
    <source>
        <dbReference type="Proteomes" id="UP001215827"/>
    </source>
</evidence>
<name>A0ABY8FVW5_9SPHN</name>
<proteinExistence type="predicted"/>
<dbReference type="EMBL" id="CP121106">
    <property type="protein sequence ID" value="WFL77316.1"/>
    <property type="molecule type" value="Genomic_DNA"/>
</dbReference>
<dbReference type="InterPro" id="IPR001789">
    <property type="entry name" value="Sig_transdc_resp-reg_receiver"/>
</dbReference>
<evidence type="ECO:0000313" key="4">
    <source>
        <dbReference type="EMBL" id="WFL77316.1"/>
    </source>
</evidence>
<dbReference type="PANTHER" id="PTHR44591:SF3">
    <property type="entry name" value="RESPONSE REGULATORY DOMAIN-CONTAINING PROTEIN"/>
    <property type="match status" value="1"/>
</dbReference>
<dbReference type="PANTHER" id="PTHR44591">
    <property type="entry name" value="STRESS RESPONSE REGULATOR PROTEIN 1"/>
    <property type="match status" value="1"/>
</dbReference>
<accession>A0ABY8FVW5</accession>
<keyword evidence="5" id="KW-1185">Reference proteome</keyword>
<dbReference type="RefSeq" id="WP_278016074.1">
    <property type="nucleotide sequence ID" value="NZ_CP121106.1"/>
</dbReference>
<dbReference type="SMART" id="SM00448">
    <property type="entry name" value="REC"/>
    <property type="match status" value="1"/>
</dbReference>
<evidence type="ECO:0000256" key="1">
    <source>
        <dbReference type="ARBA" id="ARBA00022553"/>
    </source>
</evidence>
<dbReference type="CDD" id="cd17574">
    <property type="entry name" value="REC_OmpR"/>
    <property type="match status" value="1"/>
</dbReference>
<protein>
    <submittedName>
        <fullName evidence="4">Response regulator</fullName>
    </submittedName>
</protein>
<dbReference type="InterPro" id="IPR050595">
    <property type="entry name" value="Bact_response_regulator"/>
</dbReference>
<sequence>MSNILIADDDELVASLASEALIGAGHACGWVTDGEKALQTIEWRRPDLLLLDQEMPVMSGATLLRKLRTSEQHYDLPVIMFTAMSGVRDEEQALYNGAQEYIRKPFTPDLLVRVVERVLFARSLRPRHEDLMSKLEQSAGIWRDPEATRRFV</sequence>
<feature type="domain" description="Response regulatory" evidence="3">
    <location>
        <begin position="3"/>
        <end position="119"/>
    </location>
</feature>
<dbReference type="Proteomes" id="UP001215827">
    <property type="component" value="Chromosome"/>
</dbReference>
<evidence type="ECO:0000259" key="3">
    <source>
        <dbReference type="PROSITE" id="PS50110"/>
    </source>
</evidence>